<keyword evidence="15" id="KW-1185">Reference proteome</keyword>
<feature type="domain" description="WAP" evidence="12">
    <location>
        <begin position="219"/>
        <end position="269"/>
    </location>
</feature>
<feature type="compositionally biased region" description="Gly residues" evidence="9">
    <location>
        <begin position="1266"/>
        <end position="1275"/>
    </location>
</feature>
<accession>A0A7M5V3F3</accession>
<feature type="compositionally biased region" description="Basic and acidic residues" evidence="9">
    <location>
        <begin position="1324"/>
        <end position="1339"/>
    </location>
</feature>
<feature type="compositionally biased region" description="Basic and acidic residues" evidence="9">
    <location>
        <begin position="2494"/>
        <end position="2506"/>
    </location>
</feature>
<sequence>MTSSRSNAIGRFLVLFCAVALIRAQTPTTTEICDQYIDLVFAIDASGSVKEEGYQQIKQFTKEIIKSFQIGPSKTHVGVVTFSEYAELQVKLTDTFDKQDLLDRVDNLDYPGYRTALDDALRVVNSAMFSLDGGARQGVPQVLIFLTDGKCTVCTDDLQTVVTPLKDAGVTIYTVGITNNINRTELEIISSDPSQKYMFEVETFSDLKGIIQKLNQKTCVVKKGKCAKPLPPFTCPQNQEDECNGDETCGKGPKKCCFNGCIHKCQFPLANCLSSIDIAFALDSSRSVRDDTFVQMKKFANDIVDSFQVSQQDARFASLIFGSNTEVNFNFVRYDTAKEVKRAIDGLVHQKSSTDIHSALEKVKSDIFSLQGKVRTRRPMVLIVFYDGDVRSGTKDLAEVVEPLKAYGVKVVAIGVGPEVNTYQLNKIAQSSNTVFQARTFDVLLPELYSIAKESCTEKPGECVAEEDAPSEEECAGRTGDDECDNDFDCFGNSKCCKSGCFNKCVLPVEKCKRKVDIAFAIHQNLEANDHDMTKYFLRSSIDHFNIGKDQSHAALLTFGYDNKVVFDFNTDQDAELNLKPQINELPFIPGKGRLVDVLKMACDNIFCAAGGTRNNVPKMLVIVTAEFDESDPNELQERIKILRSRGVDVVIIGVGAVDPKILQQITSDKPGVDNQVLLTKYFNGVLQYVQDIADFACGEAGSILPPPPAGGLTEGGNQVCGAAKIKGCLKGPKGSRGRPGNYGGRGAPGPRGPLGSAGLAGKQGPRGDPGLNGMVGERGPKGLIGLPGFPGFDGIPGVPGVEGRQGEMGGCGLPGQPGEAGKAGLGGFTGVSGRKGPSGTKGRKGEPAPDNPDLEILPGDDGDPGEGGDGGFKGQKGEIGMLGMIGDDGVDGSEGPKGFMGEMGDEGVVTLEKGPKGFTGDRGEAGSPGVAEATSGELLQGPEGSSGPKGEPGMKGQVGQNSDVKGIQGERGEQGFIGQTGVEGGPGPAGEKGPSGELGFQGKKGQQGEAGMDGLTGEKGQQGEPGFEQGAPGPKGKRGNPAEPTSDASPKGAKGPLGDDGDPGPNGAIGAEGEEGPKGERGMSKMGNSGDDGAVGPRGPQGKNGMQGEAGMGGLRGPKGIKGDIGAKGDTGRNAKAISGDPGMDGPPGQKGVFGSLGNPGEVGPRGPTMQLEQNCIENVCPQNRKGDPGQQGDTGPIGPAGEKGVNGSKGYPGGPCPTCPSGDDGISGDFGEPGKVGEKGELGSAGDPGPAGVKGQRGEKGPSGFRGEGGIKGLQGDAGDIGGKGPDALGESLAEEGDKGPPGSDGINGTRGADGPKGLPGKKGELGEQGKRGENGLKGESGPAGNKGQPGLGGSKGEKGDQGEDSRGLTGEGGELGPEGRQGAVGEVGLKGRKGEAGEEPTEEEKEAMKNKMAGDEGVRGADGEPGEPGRNSTTPGERGPRGPKGKMGTVGPKGYGGIKGDNGFNGRSGEDGDPGPAGFPGKNGPRGQSGEPGKAGKEGIAPKGQKGETGGQGPNGERGPDAPPPPGCFNFGDAADVGFIMDSSKSVNEADFNRQKEFIDQILQQFNIGPKQTQAAVIKYGRTASVEINFDDFYTYPSLKNKIDNIEYDSARESRLDLALKLARDDMFTRRRGARIDDPKVEQALVILGDGFISGGGGSRRQLMEDAREYAQDLKKEGILVFTLAVGVEKNIFLLKEIASKDTYYLEVQSYTELIRRIGLLKDNLAQGCTVEGEPGKDGVTGEPGNTGEPGEPGKPGEGEPGRDGLKGLKGFPGEPGDQVAAKGEPGMKGVKGMKGPDGFDGLQGSRGLGNQGRKGEKGDRADDLKGFKGTRGEQGPLGPVGPAGQDFCDSVLATDILFILDTSSGVGIDNFNKMKQFLDEIVNSFDIDNQLTRVGVITFDEEARYDIKLNAFNTQRDLLDGIEELAYANGKATRIDKALLLASSQGFAEVNGARSGVNKAMVIMTDGQSSYHPEETPISEAVQPLIDDRVLRYAIGIGPEISPVELASIAGKNVLLATDFDALLGKIEDQLGLIGRGGCKGDPGLPGKSGEKGDSGFIGTIGSSGEDGAEGPEGPKGLKGNKGEQGSTFGVGGKGDKGSVGDEGPIGLPGCTEEQRPTPTDLGFMIDASASLYDYGFKNELDFVTDIIDKVGPISSGGLRAGVVVYSDKANSRIYMNDHFNTDDFKFAVKELPYDNRGQTRIDLGFEESKNLFKVENGARPSSKKVLILMTDGQQTYVPGVKEPSEIAKELHVDGVDVYSIGIGEEIDRVELESFISKKEYIFLASDLKQLLNVLVKEITQALTCEGGPRGPSGRPGGDGPPGDQGPVGSIGNTGRKGDQGDPGFGPKGEPGEAGGEGFPGRDGEKGFRGRDGTVGPRGPIGDKGSEGPSGPKGGMGEDGFIGFNGLEGPPGPKGQRGDAVDEGQKGLKGEPGEPGLKGPRGDQGSLPPGNTLKDLRGEEGNQGPAGDEGGEGPEGGLKVAPGPLGLAGEKGEKGVAGDFGERGPLGPLGPDGFKGEEGPTGEKGDSGSPGFFGKIGEKGVTGDGGEPGVSLKGEPGVPGEPGSIGDLGPEGEVGLRGFYGMEGGKGEVGEIGPPGRQQLPEEGKDQEMKGRVGEKGFSGDFGPDGEPGEPGILLERQGEFGSKGLKGAQGPKGATGERGIGGLIGMIGKDGLKGRTGLDGDPGAAGPQGAEGEMGPVIGGGEKGDFGGLGDVGLTGRPGLKGVKGFIGDVGPKGDLGIKGGQGDSGFPGMIGDQGPPGGVGTPGPRGEEGPLGLEGPGGPAGPMGSAKNFGHNIVRHSQNSFVPSCPRDYMVLWEGYSLMYTVGNGYAHSQDLGDAGSCSRSFSTLPFLFCSLTGTCQYASRNDFTYWLAGDVQQPMMPVTNDAIEPFISRCVVCKAPDINMAVHSQDVVLPSCPVGYESLWSGFSFMMVAAAGNTGSGQSLGSSGSCLEEFRPKPFIECQGARGTCHFFSDKFSFWLTTIDPSRQFEIPTPLTLIETKGDDLSSRVSRCRVCLRSSTSGGGNVPEGSNNNNGNTFSRLARSVKKWMVGGN</sequence>
<dbReference type="GO" id="GO:0030414">
    <property type="term" value="F:peptidase inhibitor activity"/>
    <property type="evidence" value="ECO:0007669"/>
    <property type="project" value="InterPro"/>
</dbReference>
<keyword evidence="6" id="KW-0084">Basement membrane</keyword>
<dbReference type="GO" id="GO:0005581">
    <property type="term" value="C:collagen trimer"/>
    <property type="evidence" value="ECO:0007669"/>
    <property type="project" value="UniProtKB-KW"/>
</dbReference>
<feature type="compositionally biased region" description="Gly residues" evidence="9">
    <location>
        <begin position="1109"/>
        <end position="1118"/>
    </location>
</feature>
<feature type="region of interest" description="Disordered" evidence="9">
    <location>
        <begin position="2753"/>
        <end position="2791"/>
    </location>
</feature>
<keyword evidence="7" id="KW-0176">Collagen</keyword>
<feature type="domain" description="VWFA" evidence="11">
    <location>
        <begin position="1539"/>
        <end position="1728"/>
    </location>
</feature>
<evidence type="ECO:0000256" key="5">
    <source>
        <dbReference type="ARBA" id="ARBA00022737"/>
    </source>
</evidence>
<feature type="region of interest" description="Disordered" evidence="9">
    <location>
        <begin position="813"/>
        <end position="881"/>
    </location>
</feature>
<evidence type="ECO:0000256" key="1">
    <source>
        <dbReference type="ARBA" id="ARBA00004302"/>
    </source>
</evidence>
<dbReference type="RefSeq" id="XP_066928772.1">
    <property type="nucleotide sequence ID" value="XM_067072671.1"/>
</dbReference>
<dbReference type="InterPro" id="IPR036954">
    <property type="entry name" value="Collagen_IV_NC_sf"/>
</dbReference>
<feature type="compositionally biased region" description="Low complexity" evidence="9">
    <location>
        <begin position="942"/>
        <end position="956"/>
    </location>
</feature>
<dbReference type="Gene3D" id="3.40.50.410">
    <property type="entry name" value="von Willebrand factor, type A domain"/>
    <property type="match status" value="6"/>
</dbReference>
<feature type="region of interest" description="Disordered" evidence="9">
    <location>
        <begin position="2591"/>
        <end position="2612"/>
    </location>
</feature>
<dbReference type="PRINTS" id="PR00453">
    <property type="entry name" value="VWFADOMAIN"/>
</dbReference>
<dbReference type="Pfam" id="PF00092">
    <property type="entry name" value="VWA"/>
    <property type="match status" value="6"/>
</dbReference>
<evidence type="ECO:0000259" key="13">
    <source>
        <dbReference type="PROSITE" id="PS51403"/>
    </source>
</evidence>
<dbReference type="EnsemblMetazoa" id="CLYHEMT009131.1">
    <property type="protein sequence ID" value="CLYHEMP009131.1"/>
    <property type="gene ID" value="CLYHEMG009131"/>
</dbReference>
<keyword evidence="3" id="KW-0272">Extracellular matrix</keyword>
<feature type="region of interest" description="Disordered" evidence="9">
    <location>
        <begin position="912"/>
        <end position="1119"/>
    </location>
</feature>
<feature type="domain" description="Collagen IV NC1" evidence="13">
    <location>
        <begin position="2796"/>
        <end position="3022"/>
    </location>
</feature>
<dbReference type="Pfam" id="PF01413">
    <property type="entry name" value="C4"/>
    <property type="match status" value="2"/>
</dbReference>
<feature type="compositionally biased region" description="Basic and acidic residues" evidence="9">
    <location>
        <begin position="2518"/>
        <end position="2530"/>
    </location>
</feature>
<dbReference type="SMART" id="SM00217">
    <property type="entry name" value="WAP"/>
    <property type="match status" value="2"/>
</dbReference>
<evidence type="ECO:0000256" key="9">
    <source>
        <dbReference type="SAM" id="MobiDB-lite"/>
    </source>
</evidence>
<dbReference type="PROSITE" id="PS50234">
    <property type="entry name" value="VWFA"/>
    <property type="match status" value="6"/>
</dbReference>
<evidence type="ECO:0000256" key="3">
    <source>
        <dbReference type="ARBA" id="ARBA00022530"/>
    </source>
</evidence>
<keyword evidence="2" id="KW-0964">Secreted</keyword>
<feature type="compositionally biased region" description="Gly residues" evidence="9">
    <location>
        <begin position="2345"/>
        <end position="2363"/>
    </location>
</feature>
<feature type="region of interest" description="Disordered" evidence="9">
    <location>
        <begin position="2646"/>
        <end position="2665"/>
    </location>
</feature>
<feature type="compositionally biased region" description="Low complexity" evidence="9">
    <location>
        <begin position="3030"/>
        <end position="3039"/>
    </location>
</feature>
<dbReference type="SMART" id="SM00111">
    <property type="entry name" value="C4"/>
    <property type="match status" value="2"/>
</dbReference>
<evidence type="ECO:0000256" key="10">
    <source>
        <dbReference type="SAM" id="SignalP"/>
    </source>
</evidence>
<feature type="compositionally biased region" description="Basic and acidic residues" evidence="9">
    <location>
        <begin position="1758"/>
        <end position="1770"/>
    </location>
</feature>
<evidence type="ECO:0000313" key="15">
    <source>
        <dbReference type="Proteomes" id="UP000594262"/>
    </source>
</evidence>
<feature type="compositionally biased region" description="Gly residues" evidence="9">
    <location>
        <begin position="2395"/>
        <end position="2404"/>
    </location>
</feature>
<feature type="domain" description="VWFA" evidence="11">
    <location>
        <begin position="2125"/>
        <end position="2303"/>
    </location>
</feature>
<feature type="compositionally biased region" description="Basic and acidic residues" evidence="9">
    <location>
        <begin position="2364"/>
        <end position="2376"/>
    </location>
</feature>
<dbReference type="GO" id="GO:0005201">
    <property type="term" value="F:extracellular matrix structural constituent"/>
    <property type="evidence" value="ECO:0007669"/>
    <property type="project" value="InterPro"/>
</dbReference>
<feature type="region of interest" description="Disordered" evidence="9">
    <location>
        <begin position="1733"/>
        <end position="1843"/>
    </location>
</feature>
<feature type="domain" description="VWFA" evidence="11">
    <location>
        <begin position="517"/>
        <end position="693"/>
    </location>
</feature>
<evidence type="ECO:0000259" key="11">
    <source>
        <dbReference type="PROSITE" id="PS50234"/>
    </source>
</evidence>
<dbReference type="InterPro" id="IPR036465">
    <property type="entry name" value="vWFA_dom_sf"/>
</dbReference>
<feature type="compositionally biased region" description="Basic and acidic residues" evidence="9">
    <location>
        <begin position="1409"/>
        <end position="1425"/>
    </location>
</feature>
<evidence type="ECO:0000256" key="8">
    <source>
        <dbReference type="ARBA" id="ARBA00023157"/>
    </source>
</evidence>
<feature type="compositionally biased region" description="Gly residues" evidence="9">
    <location>
        <begin position="1510"/>
        <end position="1519"/>
    </location>
</feature>
<organism evidence="14 15">
    <name type="scientific">Clytia hemisphaerica</name>
    <dbReference type="NCBI Taxonomy" id="252671"/>
    <lineage>
        <taxon>Eukaryota</taxon>
        <taxon>Metazoa</taxon>
        <taxon>Cnidaria</taxon>
        <taxon>Hydrozoa</taxon>
        <taxon>Hydroidolina</taxon>
        <taxon>Leptothecata</taxon>
        <taxon>Obeliida</taxon>
        <taxon>Clytiidae</taxon>
        <taxon>Clytia</taxon>
    </lineage>
</organism>
<dbReference type="OrthoDB" id="6022211at2759"/>
<keyword evidence="5" id="KW-0677">Repeat</keyword>
<dbReference type="CDD" id="cd00199">
    <property type="entry name" value="WAP"/>
    <property type="match status" value="2"/>
</dbReference>
<feature type="region of interest" description="Disordered" evidence="9">
    <location>
        <begin position="2042"/>
        <end position="2122"/>
    </location>
</feature>
<dbReference type="CDD" id="cd01450">
    <property type="entry name" value="vWFA_subfamily_ECM"/>
    <property type="match status" value="5"/>
</dbReference>
<dbReference type="FunFam" id="2.170.240.10:FF:000001">
    <property type="entry name" value="Collagen IV alpha 1 chain"/>
    <property type="match status" value="1"/>
</dbReference>
<evidence type="ECO:0000256" key="2">
    <source>
        <dbReference type="ARBA" id="ARBA00022525"/>
    </source>
</evidence>
<dbReference type="GO" id="GO:0005604">
    <property type="term" value="C:basement membrane"/>
    <property type="evidence" value="ECO:0007669"/>
    <property type="project" value="UniProtKB-SubCell"/>
</dbReference>
<reference evidence="14" key="1">
    <citation type="submission" date="2021-01" db="UniProtKB">
        <authorList>
            <consortium name="EnsemblMetazoa"/>
        </authorList>
    </citation>
    <scope>IDENTIFICATION</scope>
</reference>
<dbReference type="Proteomes" id="UP000594262">
    <property type="component" value="Unplaced"/>
</dbReference>
<evidence type="ECO:0000256" key="7">
    <source>
        <dbReference type="ARBA" id="ARBA00023119"/>
    </source>
</evidence>
<feature type="domain" description="WAP" evidence="12">
    <location>
        <begin position="456"/>
        <end position="509"/>
    </location>
</feature>
<dbReference type="SMART" id="SM00327">
    <property type="entry name" value="VWA"/>
    <property type="match status" value="6"/>
</dbReference>
<keyword evidence="8" id="KW-1015">Disulfide bond</keyword>
<dbReference type="GeneID" id="136816316"/>
<dbReference type="InterPro" id="IPR008197">
    <property type="entry name" value="WAP_dom"/>
</dbReference>
<feature type="compositionally biased region" description="Basic and acidic residues" evidence="9">
    <location>
        <begin position="914"/>
        <end position="925"/>
    </location>
</feature>
<feature type="region of interest" description="Disordered" evidence="9">
    <location>
        <begin position="1132"/>
        <end position="1169"/>
    </location>
</feature>
<keyword evidence="4 10" id="KW-0732">Signal</keyword>
<evidence type="ECO:0000256" key="4">
    <source>
        <dbReference type="ARBA" id="ARBA00022729"/>
    </source>
</evidence>
<evidence type="ECO:0000256" key="6">
    <source>
        <dbReference type="ARBA" id="ARBA00022869"/>
    </source>
</evidence>
<dbReference type="SUPFAM" id="SSF56436">
    <property type="entry name" value="C-type lectin-like"/>
    <property type="match status" value="2"/>
</dbReference>
<dbReference type="Pfam" id="PF00095">
    <property type="entry name" value="WAP"/>
    <property type="match status" value="1"/>
</dbReference>
<feature type="region of interest" description="Disordered" evidence="9">
    <location>
        <begin position="2308"/>
        <end position="2576"/>
    </location>
</feature>
<feature type="compositionally biased region" description="Gly residues" evidence="9">
    <location>
        <begin position="2312"/>
        <end position="2327"/>
    </location>
</feature>
<dbReference type="PANTHER" id="PTHR37456:SF6">
    <property type="entry name" value="COLLAGEN ALPHA-1(XXIII) CHAIN-LIKE ISOFORM X2"/>
    <property type="match status" value="1"/>
</dbReference>
<dbReference type="Gene3D" id="4.10.75.10">
    <property type="entry name" value="Elafin-like"/>
    <property type="match status" value="2"/>
</dbReference>
<feature type="domain" description="VWFA" evidence="11">
    <location>
        <begin position="38"/>
        <end position="214"/>
    </location>
</feature>
<dbReference type="Gene3D" id="2.170.240.10">
    <property type="entry name" value="Collagen IV, non-collagenous"/>
    <property type="match status" value="1"/>
</dbReference>
<feature type="compositionally biased region" description="Gly residues" evidence="9">
    <location>
        <begin position="1454"/>
        <end position="1463"/>
    </location>
</feature>
<dbReference type="PROSITE" id="PS51390">
    <property type="entry name" value="WAP"/>
    <property type="match status" value="2"/>
</dbReference>
<dbReference type="InterPro" id="IPR001442">
    <property type="entry name" value="Collagen_IV_NC"/>
</dbReference>
<name>A0A7M5V3F3_9CNID</name>
<evidence type="ECO:0000259" key="12">
    <source>
        <dbReference type="PROSITE" id="PS51390"/>
    </source>
</evidence>
<dbReference type="PANTHER" id="PTHR37456">
    <property type="entry name" value="SI:CH211-266K2.1"/>
    <property type="match status" value="1"/>
</dbReference>
<feature type="compositionally biased region" description="Basic and acidic residues" evidence="9">
    <location>
        <begin position="1358"/>
        <end position="1369"/>
    </location>
</feature>
<feature type="domain" description="VWFA" evidence="11">
    <location>
        <begin position="277"/>
        <end position="452"/>
    </location>
</feature>
<dbReference type="InterPro" id="IPR016187">
    <property type="entry name" value="CTDL_fold"/>
</dbReference>
<dbReference type="InterPro" id="IPR008160">
    <property type="entry name" value="Collagen"/>
</dbReference>
<feature type="compositionally biased region" description="Gly residues" evidence="9">
    <location>
        <begin position="2778"/>
        <end position="2787"/>
    </location>
</feature>
<feature type="compositionally biased region" description="Gly residues" evidence="9">
    <location>
        <begin position="822"/>
        <end position="831"/>
    </location>
</feature>
<feature type="region of interest" description="Disordered" evidence="9">
    <location>
        <begin position="731"/>
        <end position="775"/>
    </location>
</feature>
<feature type="compositionally biased region" description="Gly residues" evidence="9">
    <location>
        <begin position="982"/>
        <end position="991"/>
    </location>
</feature>
<feature type="signal peptide" evidence="10">
    <location>
        <begin position="1"/>
        <end position="24"/>
    </location>
</feature>
<dbReference type="GO" id="GO:0005576">
    <property type="term" value="C:extracellular region"/>
    <property type="evidence" value="ECO:0007669"/>
    <property type="project" value="InterPro"/>
</dbReference>
<dbReference type="InterPro" id="IPR050938">
    <property type="entry name" value="Collagen_Structural_Proteins"/>
</dbReference>
<feature type="chain" id="PRO_5029612882" evidence="10">
    <location>
        <begin position="25"/>
        <end position="3056"/>
    </location>
</feature>
<proteinExistence type="predicted"/>
<dbReference type="PROSITE" id="PS51403">
    <property type="entry name" value="NC1_IV"/>
    <property type="match status" value="1"/>
</dbReference>
<dbReference type="InterPro" id="IPR036645">
    <property type="entry name" value="Elafin-like_sf"/>
</dbReference>
<protein>
    <submittedName>
        <fullName evidence="14">Uncharacterized protein</fullName>
    </submittedName>
</protein>
<feature type="region of interest" description="Disordered" evidence="9">
    <location>
        <begin position="3021"/>
        <end position="3041"/>
    </location>
</feature>
<feature type="compositionally biased region" description="Basic and acidic residues" evidence="9">
    <location>
        <begin position="1817"/>
        <end position="1830"/>
    </location>
</feature>
<feature type="domain" description="VWFA" evidence="11">
    <location>
        <begin position="1859"/>
        <end position="2035"/>
    </location>
</feature>
<feature type="compositionally biased region" description="Gly residues" evidence="9">
    <location>
        <begin position="741"/>
        <end position="750"/>
    </location>
</feature>
<dbReference type="InterPro" id="IPR002035">
    <property type="entry name" value="VWF_A"/>
</dbReference>
<evidence type="ECO:0000313" key="14">
    <source>
        <dbReference type="EnsemblMetazoa" id="CLYHEMP009131.1"/>
    </source>
</evidence>
<comment type="subcellular location">
    <subcellularLocation>
        <location evidence="1">Secreted</location>
        <location evidence="1">Extracellular space</location>
        <location evidence="1">Extracellular matrix</location>
        <location evidence="1">Basement membrane</location>
    </subcellularLocation>
</comment>
<feature type="region of interest" description="Disordered" evidence="9">
    <location>
        <begin position="1181"/>
        <end position="1536"/>
    </location>
</feature>
<feature type="compositionally biased region" description="Gly residues" evidence="9">
    <location>
        <begin position="2760"/>
        <end position="2769"/>
    </location>
</feature>
<dbReference type="SUPFAM" id="SSF53300">
    <property type="entry name" value="vWA-like"/>
    <property type="match status" value="6"/>
</dbReference>
<dbReference type="Pfam" id="PF01391">
    <property type="entry name" value="Collagen"/>
    <property type="match status" value="4"/>
</dbReference>
<feature type="compositionally biased region" description="Basic and acidic residues" evidence="9">
    <location>
        <begin position="2420"/>
        <end position="2436"/>
    </location>
</feature>